<dbReference type="PANTHER" id="PTHR42705:SF2">
    <property type="entry name" value="BIFUNCTIONAL NON-HOMOLOGOUS END JOINING PROTEIN LIGD"/>
    <property type="match status" value="1"/>
</dbReference>
<dbReference type="Proteomes" id="UP001464555">
    <property type="component" value="Unassembled WGS sequence"/>
</dbReference>
<dbReference type="Gene3D" id="3.30.470.30">
    <property type="entry name" value="DNA ligase/mRNA capping enzyme"/>
    <property type="match status" value="1"/>
</dbReference>
<keyword evidence="4" id="KW-0808">Transferase</keyword>
<keyword evidence="18" id="KW-0511">Multifunctional enzyme</keyword>
<feature type="region of interest" description="Disordered" evidence="21">
    <location>
        <begin position="554"/>
        <end position="638"/>
    </location>
</feature>
<keyword evidence="24" id="KW-1185">Reference proteome</keyword>
<dbReference type="InterPro" id="IPR014146">
    <property type="entry name" value="LigD_ligase_dom"/>
</dbReference>
<keyword evidence="6" id="KW-0540">Nuclease</keyword>
<evidence type="ECO:0000256" key="12">
    <source>
        <dbReference type="ARBA" id="ARBA00022840"/>
    </source>
</evidence>
<evidence type="ECO:0000313" key="23">
    <source>
        <dbReference type="EMBL" id="MEL1244612.1"/>
    </source>
</evidence>
<feature type="region of interest" description="Disordered" evidence="21">
    <location>
        <begin position="1"/>
        <end position="23"/>
    </location>
</feature>
<evidence type="ECO:0000256" key="7">
    <source>
        <dbReference type="ARBA" id="ARBA00022723"/>
    </source>
</evidence>
<evidence type="ECO:0000256" key="11">
    <source>
        <dbReference type="ARBA" id="ARBA00022839"/>
    </source>
</evidence>
<keyword evidence="9" id="KW-0227">DNA damage</keyword>
<sequence length="930" mass="105484">MKLSEYNRKRDFDKTKEPKGKVKKTEKELHFVVQKHDASRLHYDWRLEIDGVLVSWAVPKGPIADTTVKRLAMHVEDHPMDYIDFEGTIPKGQYGGGTVMVWDTGTYLAEGSDDVAESEKMLKKMHKDGNIKVVIHGEKLKGSYHLVRMSGKEDEWLLLKGKDEYADKKEFDQHSVLTGRTLEEIENDKKSDIWQSNKEEKNSFHGDADHILDEEPEIPKKKNTKKVTKSKAEAETSEKPSFTAEDVADAKPLKTFPTAWKPQLATLADAAFDSDEWIFENKYDGYRALIQIHKGKVKLVSRNSLSFNSKYKDLVDAFSGIKDDMILDGEIVVEDEKGLSHFQWLQYFAENPGRGKLKCYVFDILYFNGYDLTSLDLLQRKRILEAILPQTDEIIYSGHVVGEGIKAMKEVEEKGTEGLIAKKITSHYHVNKRSKEWLKIKVTKEQEMVIGGFTEPKGSRSGFGSLLLGYYEDGKLQYSGKVGTGFNEGSLKDMYEKLTALEQKTSPFAVRPKEPKVHWIKPELVAQIKYSEWTETNSLRHPVFIALRTDKKPKDVKKETAISSPAPLSSEGKIASVGKTKPKKAKAEAKSENTEDVKPKKPSAKATEKPIAESKSVAAKTKAPAKKSSAKAGKRGWDTEKVEVTHPDKIFWPKEGYTKGDVINYYDEMAEWILPYIKDRPQSMRRTPNGIDKEGFFQKNVAGSAPDWAQTEKIHSDSTDEYIEYLICNDKETLIYMANLGCIEINPWSSRLGSLDNPDYIIFDLDPNETTMANLVTTAKKVKEILDSLSIKGYLKTSGGKGLHIFIPIKPKYTYEQSRDFSHIISQAVNNALPKITSLERMPKKRIGKVYLDFLQNGKGKTMSCAYSLRPRDGATASTPLEWEELDEKNFTVKNYNIKTLPERVKEKGDLWADFFDNAVDLKELLDKLG</sequence>
<dbReference type="EMBL" id="JBBYHR010000004">
    <property type="protein sequence ID" value="MEL1244612.1"/>
    <property type="molecule type" value="Genomic_DNA"/>
</dbReference>
<keyword evidence="16" id="KW-0234">DNA repair</keyword>
<dbReference type="Pfam" id="PF21686">
    <property type="entry name" value="LigD_Prim-Pol"/>
    <property type="match status" value="1"/>
</dbReference>
<dbReference type="Gene3D" id="3.90.920.10">
    <property type="entry name" value="DNA primase, PRIM domain"/>
    <property type="match status" value="1"/>
</dbReference>
<dbReference type="Pfam" id="PF13298">
    <property type="entry name" value="LigD_N"/>
    <property type="match status" value="1"/>
</dbReference>
<comment type="catalytic activity">
    <reaction evidence="20">
        <text>ATP + (deoxyribonucleotide)n-3'-hydroxyl + 5'-phospho-(deoxyribonucleotide)m = (deoxyribonucleotide)n+m + AMP + diphosphate.</text>
        <dbReference type="EC" id="6.5.1.1"/>
    </reaction>
</comment>
<dbReference type="InterPro" id="IPR014143">
    <property type="entry name" value="NHEJ_ligase_prk"/>
</dbReference>
<evidence type="ECO:0000256" key="17">
    <source>
        <dbReference type="ARBA" id="ARBA00023211"/>
    </source>
</evidence>
<dbReference type="RefSeq" id="WP_341696926.1">
    <property type="nucleotide sequence ID" value="NZ_JBBYHR010000004.1"/>
</dbReference>
<evidence type="ECO:0000313" key="24">
    <source>
        <dbReference type="Proteomes" id="UP001464555"/>
    </source>
</evidence>
<dbReference type="Gene3D" id="3.30.1490.70">
    <property type="match status" value="1"/>
</dbReference>
<reference evidence="23 24" key="1">
    <citation type="submission" date="2024-04" db="EMBL/GenBank/DDBJ databases">
        <title>Flavobacterium sp. DGU11 16S ribosomal RNA gene Genome sequencing and assembly.</title>
        <authorList>
            <person name="Park S."/>
        </authorList>
    </citation>
    <scope>NUCLEOTIDE SEQUENCE [LARGE SCALE GENOMIC DNA]</scope>
    <source>
        <strain evidence="23 24">DGU11</strain>
    </source>
</reference>
<keyword evidence="8" id="KW-0547">Nucleotide-binding</keyword>
<feature type="domain" description="ATP-dependent DNA ligase family profile" evidence="22">
    <location>
        <begin position="360"/>
        <end position="483"/>
    </location>
</feature>
<dbReference type="Pfam" id="PF04679">
    <property type="entry name" value="DNA_ligase_A_C"/>
    <property type="match status" value="1"/>
</dbReference>
<dbReference type="Gene3D" id="2.40.50.140">
    <property type="entry name" value="Nucleic acid-binding proteins"/>
    <property type="match status" value="1"/>
</dbReference>
<dbReference type="CDD" id="cd04865">
    <property type="entry name" value="LigD_Pol_like_2"/>
    <property type="match status" value="1"/>
</dbReference>
<keyword evidence="15" id="KW-0233">DNA recombination</keyword>
<evidence type="ECO:0000256" key="3">
    <source>
        <dbReference type="ARBA" id="ARBA00022598"/>
    </source>
</evidence>
<feature type="compositionally biased region" description="Basic and acidic residues" evidence="21">
    <location>
        <begin position="585"/>
        <end position="599"/>
    </location>
</feature>
<keyword evidence="14" id="KW-0238">DNA-binding</keyword>
<evidence type="ECO:0000256" key="8">
    <source>
        <dbReference type="ARBA" id="ARBA00022741"/>
    </source>
</evidence>
<dbReference type="NCBIfam" id="TIGR02778">
    <property type="entry name" value="ligD_pol"/>
    <property type="match status" value="1"/>
</dbReference>
<evidence type="ECO:0000256" key="1">
    <source>
        <dbReference type="ARBA" id="ARBA00001936"/>
    </source>
</evidence>
<keyword evidence="7" id="KW-0479">Metal-binding</keyword>
<dbReference type="CDD" id="cd07906">
    <property type="entry name" value="Adenylation_DNA_ligase_LigD_LigC"/>
    <property type="match status" value="1"/>
</dbReference>
<dbReference type="GO" id="GO:0003910">
    <property type="term" value="F:DNA ligase (ATP) activity"/>
    <property type="evidence" value="ECO:0007669"/>
    <property type="project" value="UniProtKB-EC"/>
</dbReference>
<evidence type="ECO:0000256" key="21">
    <source>
        <dbReference type="SAM" id="MobiDB-lite"/>
    </source>
</evidence>
<comment type="caution">
    <text evidence="23">The sequence shown here is derived from an EMBL/GenBank/DDBJ whole genome shotgun (WGS) entry which is preliminary data.</text>
</comment>
<feature type="compositionally biased region" description="Basic and acidic residues" evidence="21">
    <location>
        <begin position="191"/>
        <end position="220"/>
    </location>
</feature>
<evidence type="ECO:0000256" key="2">
    <source>
        <dbReference type="ARBA" id="ARBA00012727"/>
    </source>
</evidence>
<evidence type="ECO:0000256" key="18">
    <source>
        <dbReference type="ARBA" id="ARBA00023268"/>
    </source>
</evidence>
<gene>
    <name evidence="23" type="primary">ligD</name>
    <name evidence="23" type="ORF">AAEO56_10095</name>
</gene>
<dbReference type="InterPro" id="IPR052171">
    <property type="entry name" value="NHEJ_LigD"/>
</dbReference>
<dbReference type="PANTHER" id="PTHR42705">
    <property type="entry name" value="BIFUNCTIONAL NON-HOMOLOGOUS END JOINING PROTEIN LIGD"/>
    <property type="match status" value="1"/>
</dbReference>
<dbReference type="NCBIfam" id="TIGR02776">
    <property type="entry name" value="NHEJ_ligase_prk"/>
    <property type="match status" value="1"/>
</dbReference>
<keyword evidence="17" id="KW-0464">Manganese</keyword>
<evidence type="ECO:0000256" key="10">
    <source>
        <dbReference type="ARBA" id="ARBA00022801"/>
    </source>
</evidence>
<proteinExistence type="predicted"/>
<evidence type="ECO:0000256" key="16">
    <source>
        <dbReference type="ARBA" id="ARBA00023204"/>
    </source>
</evidence>
<evidence type="ECO:0000256" key="19">
    <source>
        <dbReference type="ARBA" id="ARBA00029943"/>
    </source>
</evidence>
<keyword evidence="3 23" id="KW-0436">Ligase</keyword>
<dbReference type="SUPFAM" id="SSF56091">
    <property type="entry name" value="DNA ligase/mRNA capping enzyme, catalytic domain"/>
    <property type="match status" value="1"/>
</dbReference>
<evidence type="ECO:0000256" key="6">
    <source>
        <dbReference type="ARBA" id="ARBA00022722"/>
    </source>
</evidence>
<evidence type="ECO:0000256" key="14">
    <source>
        <dbReference type="ARBA" id="ARBA00023125"/>
    </source>
</evidence>
<dbReference type="NCBIfam" id="TIGR02777">
    <property type="entry name" value="LigD_PE_dom"/>
    <property type="match status" value="1"/>
</dbReference>
<keyword evidence="11" id="KW-0269">Exonuclease</keyword>
<comment type="cofactor">
    <cofactor evidence="1">
        <name>Mn(2+)</name>
        <dbReference type="ChEBI" id="CHEBI:29035"/>
    </cofactor>
</comment>
<evidence type="ECO:0000256" key="20">
    <source>
        <dbReference type="ARBA" id="ARBA00034003"/>
    </source>
</evidence>
<evidence type="ECO:0000256" key="5">
    <source>
        <dbReference type="ARBA" id="ARBA00022695"/>
    </source>
</evidence>
<dbReference type="CDD" id="cd07971">
    <property type="entry name" value="OBF_DNA_ligase_LigD"/>
    <property type="match status" value="1"/>
</dbReference>
<accession>A0ABU9HYI7</accession>
<feature type="compositionally biased region" description="Basic residues" evidence="21">
    <location>
        <begin position="623"/>
        <end position="634"/>
    </location>
</feature>
<dbReference type="PROSITE" id="PS50160">
    <property type="entry name" value="DNA_LIGASE_A3"/>
    <property type="match status" value="1"/>
</dbReference>
<name>A0ABU9HYI7_9FLAO</name>
<dbReference type="InterPro" id="IPR014144">
    <property type="entry name" value="LigD_PE_domain"/>
</dbReference>
<feature type="region of interest" description="Disordered" evidence="21">
    <location>
        <begin position="191"/>
        <end position="244"/>
    </location>
</feature>
<evidence type="ECO:0000259" key="22">
    <source>
        <dbReference type="PROSITE" id="PS50160"/>
    </source>
</evidence>
<dbReference type="SUPFAM" id="SSF50249">
    <property type="entry name" value="Nucleic acid-binding proteins"/>
    <property type="match status" value="1"/>
</dbReference>
<keyword evidence="5" id="KW-0548">Nucleotidyltransferase</keyword>
<dbReference type="NCBIfam" id="TIGR02779">
    <property type="entry name" value="NHEJ_ligase_lig"/>
    <property type="match status" value="1"/>
</dbReference>
<dbReference type="Pfam" id="PF01068">
    <property type="entry name" value="DNA_ligase_A_M"/>
    <property type="match status" value="1"/>
</dbReference>
<evidence type="ECO:0000256" key="4">
    <source>
        <dbReference type="ARBA" id="ARBA00022679"/>
    </source>
</evidence>
<evidence type="ECO:0000256" key="15">
    <source>
        <dbReference type="ARBA" id="ARBA00023172"/>
    </source>
</evidence>
<dbReference type="EC" id="6.5.1.1" evidence="2"/>
<evidence type="ECO:0000256" key="9">
    <source>
        <dbReference type="ARBA" id="ARBA00022763"/>
    </source>
</evidence>
<organism evidence="23 24">
    <name type="scientific">Flavobacterium arundinis</name>
    <dbReference type="NCBI Taxonomy" id="3139143"/>
    <lineage>
        <taxon>Bacteria</taxon>
        <taxon>Pseudomonadati</taxon>
        <taxon>Bacteroidota</taxon>
        <taxon>Flavobacteriia</taxon>
        <taxon>Flavobacteriales</taxon>
        <taxon>Flavobacteriaceae</taxon>
        <taxon>Flavobacterium</taxon>
    </lineage>
</organism>
<keyword evidence="10" id="KW-0378">Hydrolase</keyword>
<keyword evidence="12" id="KW-0067">ATP-binding</keyword>
<dbReference type="InterPro" id="IPR012309">
    <property type="entry name" value="DNA_ligase_ATP-dep_C"/>
</dbReference>
<dbReference type="InterPro" id="IPR012340">
    <property type="entry name" value="NA-bd_OB-fold"/>
</dbReference>
<dbReference type="InterPro" id="IPR012310">
    <property type="entry name" value="DNA_ligase_ATP-dep_cent"/>
</dbReference>
<keyword evidence="13" id="KW-0239">DNA-directed DNA polymerase</keyword>
<evidence type="ECO:0000256" key="13">
    <source>
        <dbReference type="ARBA" id="ARBA00022932"/>
    </source>
</evidence>
<protein>
    <recommendedName>
        <fullName evidence="2">DNA ligase (ATP)</fullName>
        <ecNumber evidence="2">6.5.1.1</ecNumber>
    </recommendedName>
    <alternativeName>
        <fullName evidence="19">NHEJ DNA polymerase</fullName>
    </alternativeName>
</protein>
<dbReference type="InterPro" id="IPR014145">
    <property type="entry name" value="LigD_pol_dom"/>
</dbReference>